<reference evidence="2 3" key="1">
    <citation type="submission" date="2019-05" db="EMBL/GenBank/DDBJ databases">
        <title>Mumia sp. nov., isolated from the intestinal contents of plateau pika (Ochotona curzoniae) in the Qinghai-Tibet plateau of China.</title>
        <authorList>
            <person name="Tian Z."/>
        </authorList>
    </citation>
    <scope>NUCLEOTIDE SEQUENCE [LARGE SCALE GENOMIC DNA]</scope>
    <source>
        <strain evidence="3">527</strain>
    </source>
</reference>
<name>A0A5C4MGB7_9ACTN</name>
<dbReference type="AlphaFoldDB" id="A0A5C4MGB7"/>
<sequence>MPDIQPLAPGTRLVHIGPYKTGTTAVQHAFHTRREQVADEGVHYAGRGIQPYRQVIALTGAKGRRGHVPADISVWEELVAEIDDAGDQRVVLSCESLANAHRPAIERLYADLGPERVHVVRMLRRYDKMLPSKWQQSVMGGLKTSFDPWLKNVIADPGHDFWFQHGNTELTDRWAEVVGPENITLVVVDETDRDFLSRTFEQLLDLSPGLLKPVAGGENRSLARGEVEMLRRFNQIVTPPKWRGEVHERYIRFGASRSMKTQPRNPDDPSVATPEWAYAPLAERAEREIAALRAAGFRVIGDLDLLHVPTRAERPANPTELEPGTVLADVVALAASGVVKAALAKPSIPLFADPDGSGQALGDGAGRRGAPSYSRREIARVLGRRAVRKLKGVRRG</sequence>
<dbReference type="EMBL" id="VDFR01000088">
    <property type="protein sequence ID" value="TNC43103.1"/>
    <property type="molecule type" value="Genomic_DNA"/>
</dbReference>
<proteinExistence type="predicted"/>
<protein>
    <recommendedName>
        <fullName evidence="4">Sulfotransferase family protein</fullName>
    </recommendedName>
</protein>
<dbReference type="InterPro" id="IPR027417">
    <property type="entry name" value="P-loop_NTPase"/>
</dbReference>
<dbReference type="SUPFAM" id="SSF52540">
    <property type="entry name" value="P-loop containing nucleoside triphosphate hydrolases"/>
    <property type="match status" value="1"/>
</dbReference>
<accession>A0A5C4MGB7</accession>
<dbReference type="OrthoDB" id="5144031at2"/>
<comment type="caution">
    <text evidence="2">The sequence shown here is derived from an EMBL/GenBank/DDBJ whole genome shotgun (WGS) entry which is preliminary data.</text>
</comment>
<evidence type="ECO:0008006" key="4">
    <source>
        <dbReference type="Google" id="ProtNLM"/>
    </source>
</evidence>
<organism evidence="2 3">
    <name type="scientific">Mumia zhuanghuii</name>
    <dbReference type="NCBI Taxonomy" id="2585211"/>
    <lineage>
        <taxon>Bacteria</taxon>
        <taxon>Bacillati</taxon>
        <taxon>Actinomycetota</taxon>
        <taxon>Actinomycetes</taxon>
        <taxon>Propionibacteriales</taxon>
        <taxon>Nocardioidaceae</taxon>
        <taxon>Mumia</taxon>
    </lineage>
</organism>
<evidence type="ECO:0000256" key="1">
    <source>
        <dbReference type="SAM" id="MobiDB-lite"/>
    </source>
</evidence>
<feature type="region of interest" description="Disordered" evidence="1">
    <location>
        <begin position="353"/>
        <end position="372"/>
    </location>
</feature>
<gene>
    <name evidence="2" type="ORF">FHE65_19235</name>
</gene>
<evidence type="ECO:0000313" key="2">
    <source>
        <dbReference type="EMBL" id="TNC43103.1"/>
    </source>
</evidence>
<evidence type="ECO:0000313" key="3">
    <source>
        <dbReference type="Proteomes" id="UP000306740"/>
    </source>
</evidence>
<dbReference type="Proteomes" id="UP000306740">
    <property type="component" value="Unassembled WGS sequence"/>
</dbReference>
<dbReference type="RefSeq" id="WP_139088000.1">
    <property type="nucleotide sequence ID" value="NZ_VDFR01000088.1"/>
</dbReference>